<reference evidence="3" key="1">
    <citation type="journal article" date="2023" name="Mol. Phylogenet. Evol.">
        <title>Genome-scale phylogeny and comparative genomics of the fungal order Sordariales.</title>
        <authorList>
            <person name="Hensen N."/>
            <person name="Bonometti L."/>
            <person name="Westerberg I."/>
            <person name="Brannstrom I.O."/>
            <person name="Guillou S."/>
            <person name="Cros-Aarteil S."/>
            <person name="Calhoun S."/>
            <person name="Haridas S."/>
            <person name="Kuo A."/>
            <person name="Mondo S."/>
            <person name="Pangilinan J."/>
            <person name="Riley R."/>
            <person name="LaButti K."/>
            <person name="Andreopoulos B."/>
            <person name="Lipzen A."/>
            <person name="Chen C."/>
            <person name="Yan M."/>
            <person name="Daum C."/>
            <person name="Ng V."/>
            <person name="Clum A."/>
            <person name="Steindorff A."/>
            <person name="Ohm R.A."/>
            <person name="Martin F."/>
            <person name="Silar P."/>
            <person name="Natvig D.O."/>
            <person name="Lalanne C."/>
            <person name="Gautier V."/>
            <person name="Ament-Velasquez S.L."/>
            <person name="Kruys A."/>
            <person name="Hutchinson M.I."/>
            <person name="Powell A.J."/>
            <person name="Barry K."/>
            <person name="Miller A.N."/>
            <person name="Grigoriev I.V."/>
            <person name="Debuchy R."/>
            <person name="Gladieux P."/>
            <person name="Hiltunen Thoren M."/>
            <person name="Johannesson H."/>
        </authorList>
    </citation>
    <scope>NUCLEOTIDE SEQUENCE [LARGE SCALE GENOMIC DNA]</scope>
    <source>
        <strain evidence="3">CBS 340.73</strain>
    </source>
</reference>
<keyword evidence="1" id="KW-0812">Transmembrane</keyword>
<keyword evidence="1" id="KW-1133">Transmembrane helix</keyword>
<organism evidence="2 3">
    <name type="scientific">Diplogelasinospora grovesii</name>
    <dbReference type="NCBI Taxonomy" id="303347"/>
    <lineage>
        <taxon>Eukaryota</taxon>
        <taxon>Fungi</taxon>
        <taxon>Dikarya</taxon>
        <taxon>Ascomycota</taxon>
        <taxon>Pezizomycotina</taxon>
        <taxon>Sordariomycetes</taxon>
        <taxon>Sordariomycetidae</taxon>
        <taxon>Sordariales</taxon>
        <taxon>Diplogelasinosporaceae</taxon>
        <taxon>Diplogelasinospora</taxon>
    </lineage>
</organism>
<accession>A0AAN6N0Z6</accession>
<dbReference type="Proteomes" id="UP001303473">
    <property type="component" value="Unassembled WGS sequence"/>
</dbReference>
<comment type="caution">
    <text evidence="2">The sequence shown here is derived from an EMBL/GenBank/DDBJ whole genome shotgun (WGS) entry which is preliminary data.</text>
</comment>
<protein>
    <submittedName>
        <fullName evidence="2">Uncharacterized protein</fullName>
    </submittedName>
</protein>
<evidence type="ECO:0000313" key="3">
    <source>
        <dbReference type="Proteomes" id="UP001303473"/>
    </source>
</evidence>
<proteinExistence type="predicted"/>
<keyword evidence="1" id="KW-0472">Membrane</keyword>
<dbReference type="EMBL" id="MU853892">
    <property type="protein sequence ID" value="KAK3936193.1"/>
    <property type="molecule type" value="Genomic_DNA"/>
</dbReference>
<evidence type="ECO:0000256" key="1">
    <source>
        <dbReference type="SAM" id="Phobius"/>
    </source>
</evidence>
<dbReference type="AlphaFoldDB" id="A0AAN6N0Z6"/>
<sequence length="64" mass="7070">MAASPTIVLWDRRDIGRKQLTFHLWLGVVFLRPAITTFGRDHLHSLSLSNIGEGPLESALSSPS</sequence>
<evidence type="ECO:0000313" key="2">
    <source>
        <dbReference type="EMBL" id="KAK3936193.1"/>
    </source>
</evidence>
<name>A0AAN6N0Z6_9PEZI</name>
<keyword evidence="3" id="KW-1185">Reference proteome</keyword>
<gene>
    <name evidence="2" type="ORF">QBC46DRAFT_357682</name>
</gene>
<feature type="transmembrane region" description="Helical" evidence="1">
    <location>
        <begin position="20"/>
        <end position="39"/>
    </location>
</feature>